<dbReference type="InterPro" id="IPR036691">
    <property type="entry name" value="Endo/exonu/phosph_ase_sf"/>
</dbReference>
<proteinExistence type="predicted"/>
<dbReference type="OrthoDB" id="6144240at2759"/>
<name>A0A0L8GAD1_OCTBM</name>
<gene>
    <name evidence="1" type="ORF">OCBIM_22037795mg</name>
</gene>
<evidence type="ECO:0008006" key="2">
    <source>
        <dbReference type="Google" id="ProtNLM"/>
    </source>
</evidence>
<dbReference type="SUPFAM" id="SSF56219">
    <property type="entry name" value="DNase I-like"/>
    <property type="match status" value="1"/>
</dbReference>
<dbReference type="Gene3D" id="3.60.10.10">
    <property type="entry name" value="Endonuclease/exonuclease/phosphatase"/>
    <property type="match status" value="1"/>
</dbReference>
<sequence>MTELVWSCDVNERGLLASEENIQAFYAELRRSILPVPLNEKLVVLGDFNACVGRDYGAWNLLGCYGIGKVDNNGLHLLQRYSELGLVIGNTFFPHKLKHEIIWIHPKSKQGHMIDFVLTWKDLCSLRILQGAGCDTDHRIFRAKFKFRVHKKIQG</sequence>
<dbReference type="AlphaFoldDB" id="A0A0L8GAD1"/>
<dbReference type="EMBL" id="KQ423136">
    <property type="protein sequence ID" value="KOF73510.1"/>
    <property type="molecule type" value="Genomic_DNA"/>
</dbReference>
<dbReference type="STRING" id="37653.A0A0L8GAD1"/>
<organism evidence="1">
    <name type="scientific">Octopus bimaculoides</name>
    <name type="common">California two-spotted octopus</name>
    <dbReference type="NCBI Taxonomy" id="37653"/>
    <lineage>
        <taxon>Eukaryota</taxon>
        <taxon>Metazoa</taxon>
        <taxon>Spiralia</taxon>
        <taxon>Lophotrochozoa</taxon>
        <taxon>Mollusca</taxon>
        <taxon>Cephalopoda</taxon>
        <taxon>Coleoidea</taxon>
        <taxon>Octopodiformes</taxon>
        <taxon>Octopoda</taxon>
        <taxon>Incirrata</taxon>
        <taxon>Octopodidae</taxon>
        <taxon>Octopus</taxon>
    </lineage>
</organism>
<protein>
    <recommendedName>
        <fullName evidence="2">Endonuclease/exonuclease/phosphatase domain-containing protein</fullName>
    </recommendedName>
</protein>
<accession>A0A0L8GAD1</accession>
<reference evidence="1" key="1">
    <citation type="submission" date="2015-07" db="EMBL/GenBank/DDBJ databases">
        <title>MeaNS - Measles Nucleotide Surveillance Program.</title>
        <authorList>
            <person name="Tran T."/>
            <person name="Druce J."/>
        </authorList>
    </citation>
    <scope>NUCLEOTIDE SEQUENCE</scope>
    <source>
        <strain evidence="1">UCB-OBI-ISO-001</strain>
        <tissue evidence="1">Gonad</tissue>
    </source>
</reference>
<evidence type="ECO:0000313" key="1">
    <source>
        <dbReference type="EMBL" id="KOF73510.1"/>
    </source>
</evidence>